<dbReference type="UniPathway" id="UPA00331">
    <property type="reaction ID" value="UER00451"/>
</dbReference>
<reference evidence="11 12" key="1">
    <citation type="submission" date="2020-08" db="EMBL/GenBank/DDBJ databases">
        <title>Genomic Encyclopedia of Type Strains, Phase IV (KMG-IV): sequencing the most valuable type-strain genomes for metagenomic binning, comparative biology and taxonomic classification.</title>
        <authorList>
            <person name="Goeker M."/>
        </authorList>
    </citation>
    <scope>NUCLEOTIDE SEQUENCE [LARGE SCALE GENOMIC DNA]</scope>
    <source>
        <strain evidence="11 12">DSM 100044</strain>
    </source>
</reference>
<comment type="similarity">
    <text evidence="10">Belongs to the prokaryotic AdoMetDC family. Type 1 subfamily.</text>
</comment>
<dbReference type="InterPro" id="IPR016067">
    <property type="entry name" value="S-AdoMet_deCO2ase_core"/>
</dbReference>
<evidence type="ECO:0000313" key="12">
    <source>
        <dbReference type="Proteomes" id="UP000546200"/>
    </source>
</evidence>
<dbReference type="InterPro" id="IPR042284">
    <property type="entry name" value="AdoMetDC_N"/>
</dbReference>
<evidence type="ECO:0000313" key="11">
    <source>
        <dbReference type="EMBL" id="MBB5713755.1"/>
    </source>
</evidence>
<feature type="chain" id="PRO_5031658435" description="S-adenosylmethionine decarboxylase alpha chain" evidence="10">
    <location>
        <begin position="65"/>
        <end position="119"/>
    </location>
</feature>
<evidence type="ECO:0000256" key="5">
    <source>
        <dbReference type="ARBA" id="ARBA00023115"/>
    </source>
</evidence>
<keyword evidence="3 10" id="KW-0068">Autocatalytic cleavage</keyword>
<evidence type="ECO:0000256" key="10">
    <source>
        <dbReference type="HAMAP-Rule" id="MF_00464"/>
    </source>
</evidence>
<proteinExistence type="inferred from homology"/>
<dbReference type="Gene3D" id="3.30.360.110">
    <property type="entry name" value="S-adenosylmethionine decarboxylase domain"/>
    <property type="match status" value="1"/>
</dbReference>
<evidence type="ECO:0000256" key="8">
    <source>
        <dbReference type="ARBA" id="ARBA00023270"/>
    </source>
</evidence>
<keyword evidence="12" id="KW-1185">Reference proteome</keyword>
<keyword evidence="8 10" id="KW-0704">Schiff base</keyword>
<evidence type="ECO:0000256" key="6">
    <source>
        <dbReference type="ARBA" id="ARBA00023145"/>
    </source>
</evidence>
<dbReference type="Pfam" id="PF02675">
    <property type="entry name" value="AdoMet_dc"/>
    <property type="match status" value="1"/>
</dbReference>
<dbReference type="Gene3D" id="3.30.160.750">
    <property type="match status" value="1"/>
</dbReference>
<dbReference type="PANTHER" id="PTHR33866">
    <property type="entry name" value="S-ADENOSYLMETHIONINE DECARBOXYLASE PROENZYME"/>
    <property type="match status" value="1"/>
</dbReference>
<sequence>MSGASPTGTHLLADLYGCSRLADIKAVDAALRAAVSAAGATLLDLRLHGFGEGMGITGVALLAESHISIHTWPEHGYAAVDIFLCGERHDLGAALAAMTDAFGAARCEERRIARGFGAA</sequence>
<dbReference type="PANTHER" id="PTHR33866:SF2">
    <property type="entry name" value="S-ADENOSYLMETHIONINE DECARBOXYLASE PROENZYME"/>
    <property type="match status" value="1"/>
</dbReference>
<dbReference type="AlphaFoldDB" id="A0A7W9BAS6"/>
<gene>
    <name evidence="10" type="primary">speH</name>
    <name evidence="11" type="ORF">FHS94_000578</name>
</gene>
<dbReference type="NCBIfam" id="TIGR03330">
    <property type="entry name" value="SAM_DCase_Bsu"/>
    <property type="match status" value="1"/>
</dbReference>
<keyword evidence="1 10" id="KW-0949">S-adenosyl-L-methionine</keyword>
<dbReference type="SUPFAM" id="SSF56276">
    <property type="entry name" value="S-adenosylmethionine decarboxylase"/>
    <property type="match status" value="1"/>
</dbReference>
<dbReference type="GO" id="GO:0008295">
    <property type="term" value="P:spermidine biosynthetic process"/>
    <property type="evidence" value="ECO:0007669"/>
    <property type="project" value="UniProtKB-UniRule"/>
</dbReference>
<keyword evidence="7 10" id="KW-0456">Lyase</keyword>
<dbReference type="InterPro" id="IPR042286">
    <property type="entry name" value="AdoMetDC_C"/>
</dbReference>
<evidence type="ECO:0000256" key="2">
    <source>
        <dbReference type="ARBA" id="ARBA00022793"/>
    </source>
</evidence>
<feature type="active site" description="Schiff-base intermediate with substrate; via pyruvic acid" evidence="10">
    <location>
        <position position="65"/>
    </location>
</feature>
<comment type="caution">
    <text evidence="11">The sequence shown here is derived from an EMBL/GenBank/DDBJ whole genome shotgun (WGS) entry which is preliminary data.</text>
</comment>
<dbReference type="RefSeq" id="WP_184054484.1">
    <property type="nucleotide sequence ID" value="NZ_JACIJK010000002.1"/>
</dbReference>
<keyword evidence="9 10" id="KW-0670">Pyruvate</keyword>
<evidence type="ECO:0000256" key="4">
    <source>
        <dbReference type="ARBA" id="ARBA00023066"/>
    </source>
</evidence>
<feature type="modified residue" description="Pyruvic acid (Ser); by autocatalysis" evidence="10">
    <location>
        <position position="65"/>
    </location>
</feature>
<feature type="active site" description="Proton donor; for catalytic activity" evidence="10">
    <location>
        <position position="85"/>
    </location>
</feature>
<dbReference type="HAMAP" id="MF_00464">
    <property type="entry name" value="AdoMetDC_1"/>
    <property type="match status" value="1"/>
</dbReference>
<evidence type="ECO:0000256" key="7">
    <source>
        <dbReference type="ARBA" id="ARBA00023239"/>
    </source>
</evidence>
<feature type="chain" id="PRO_5031658436" description="S-adenosylmethionine decarboxylase beta chain" evidence="10">
    <location>
        <begin position="1"/>
        <end position="64"/>
    </location>
</feature>
<accession>A0A7W9BAS6</accession>
<organism evidence="11 12">
    <name type="scientific">Sphingomonas aerophila</name>
    <dbReference type="NCBI Taxonomy" id="1344948"/>
    <lineage>
        <taxon>Bacteria</taxon>
        <taxon>Pseudomonadati</taxon>
        <taxon>Pseudomonadota</taxon>
        <taxon>Alphaproteobacteria</taxon>
        <taxon>Sphingomonadales</taxon>
        <taxon>Sphingomonadaceae</taxon>
        <taxon>Sphingomonas</taxon>
    </lineage>
</organism>
<evidence type="ECO:0000256" key="3">
    <source>
        <dbReference type="ARBA" id="ARBA00022813"/>
    </source>
</evidence>
<evidence type="ECO:0000256" key="1">
    <source>
        <dbReference type="ARBA" id="ARBA00022691"/>
    </source>
</evidence>
<comment type="function">
    <text evidence="10">Catalyzes the decarboxylation of S-adenosylmethionine to S-adenosylmethioninamine (dcAdoMet), the propylamine donor required for the synthesis of the polyamines spermine and spermidine from the diamine putrescine.</text>
</comment>
<protein>
    <recommendedName>
        <fullName evidence="10">S-adenosylmethionine decarboxylase proenzyme</fullName>
        <shortName evidence="10">AdoMetDC</shortName>
        <shortName evidence="10">SAMDC</shortName>
        <ecNumber evidence="10">4.1.1.50</ecNumber>
    </recommendedName>
    <component>
        <recommendedName>
            <fullName evidence="10">S-adenosylmethionine decarboxylase beta chain</fullName>
        </recommendedName>
    </component>
    <component>
        <recommendedName>
            <fullName evidence="10">S-adenosylmethionine decarboxylase alpha chain</fullName>
        </recommendedName>
    </component>
</protein>
<keyword evidence="6 10" id="KW-0865">Zymogen</keyword>
<feature type="site" description="Cleavage (non-hydrolytic); by autolysis" evidence="10">
    <location>
        <begin position="64"/>
        <end position="65"/>
    </location>
</feature>
<name>A0A7W9BAS6_9SPHN</name>
<evidence type="ECO:0000256" key="9">
    <source>
        <dbReference type="ARBA" id="ARBA00023317"/>
    </source>
</evidence>
<keyword evidence="2 10" id="KW-0210">Decarboxylase</keyword>
<dbReference type="GO" id="GO:0004014">
    <property type="term" value="F:adenosylmethionine decarboxylase activity"/>
    <property type="evidence" value="ECO:0007669"/>
    <property type="project" value="UniProtKB-UniRule"/>
</dbReference>
<comment type="cofactor">
    <cofactor evidence="10">
        <name>pyruvate</name>
        <dbReference type="ChEBI" id="CHEBI:15361"/>
    </cofactor>
    <text evidence="10">Binds 1 pyruvoyl group covalently per subunit.</text>
</comment>
<comment type="catalytic activity">
    <reaction evidence="10">
        <text>S-adenosyl-L-methionine + H(+) = S-adenosyl 3-(methylsulfanyl)propylamine + CO2</text>
        <dbReference type="Rhea" id="RHEA:15981"/>
        <dbReference type="ChEBI" id="CHEBI:15378"/>
        <dbReference type="ChEBI" id="CHEBI:16526"/>
        <dbReference type="ChEBI" id="CHEBI:57443"/>
        <dbReference type="ChEBI" id="CHEBI:59789"/>
        <dbReference type="EC" id="4.1.1.50"/>
    </reaction>
</comment>
<dbReference type="InterPro" id="IPR003826">
    <property type="entry name" value="AdoMetDC_fam_prok"/>
</dbReference>
<keyword evidence="4 10" id="KW-0745">Spermidine biosynthesis</keyword>
<dbReference type="GO" id="GO:0005829">
    <property type="term" value="C:cytosol"/>
    <property type="evidence" value="ECO:0007669"/>
    <property type="project" value="TreeGrafter"/>
</dbReference>
<dbReference type="InterPro" id="IPR017716">
    <property type="entry name" value="S-AdoMet_deCOase_pro-enz"/>
</dbReference>
<comment type="pathway">
    <text evidence="10">Amine and polyamine biosynthesis; S-adenosylmethioninamine biosynthesis; S-adenosylmethioninamine from S-adenosyl-L-methionine: step 1/1.</text>
</comment>
<dbReference type="Proteomes" id="UP000546200">
    <property type="component" value="Unassembled WGS sequence"/>
</dbReference>
<dbReference type="EC" id="4.1.1.50" evidence="10"/>
<feature type="active site" description="Proton acceptor; for processing activity" evidence="10">
    <location>
        <position position="70"/>
    </location>
</feature>
<comment type="PTM">
    <text evidence="10">Is synthesized initially as an inactive proenzyme. Formation of the active enzyme involves a self-maturation process in which the active site pyruvoyl group is generated from an internal serine residue via an autocatalytic post-translational modification. Two non-identical subunits are generated from the proenzyme in this reaction, and the pyruvate is formed at the N-terminus of the alpha chain, which is derived from the carboxyl end of the proenzyme. The post-translation cleavage follows an unusual pathway, termed non-hydrolytic serinolysis, in which the side chain hydroxyl group of the serine supplies its oxygen atom to form the C-terminus of the beta chain, while the remainder of the serine residue undergoes an oxidative deamination to produce ammonia and the pyruvoyl group blocking the N-terminus of the alpha chain.</text>
</comment>
<dbReference type="EMBL" id="JACIJK010000002">
    <property type="protein sequence ID" value="MBB5713755.1"/>
    <property type="molecule type" value="Genomic_DNA"/>
</dbReference>
<comment type="subunit">
    <text evidence="10">Heterotetramer of two alpha and two beta chains arranged as a dimer of alpha/beta heterodimers.</text>
</comment>
<keyword evidence="5 10" id="KW-0620">Polyamine biosynthesis</keyword>